<comment type="cofactor">
    <cofactor evidence="4">
        <name>Mg(2+)</name>
        <dbReference type="ChEBI" id="CHEBI:18420"/>
    </cofactor>
    <text evidence="4">Binds 1 Mg(2+) ion per subunit.</text>
</comment>
<reference evidence="5" key="1">
    <citation type="submission" date="2021-02" db="EMBL/GenBank/DDBJ databases">
        <authorList>
            <person name="Nowell W R."/>
        </authorList>
    </citation>
    <scope>NUCLEOTIDE SEQUENCE</scope>
</reference>
<comment type="similarity">
    <text evidence="1 4">Belongs to the AAA ATPase family.</text>
</comment>
<keyword evidence="4" id="KW-0460">Magnesium</keyword>
<dbReference type="Proteomes" id="UP000663844">
    <property type="component" value="Unassembled WGS sequence"/>
</dbReference>
<dbReference type="PANTHER" id="PTHR23078">
    <property type="entry name" value="VESICULAR-FUSION PROTEIN NSF"/>
    <property type="match status" value="1"/>
</dbReference>
<dbReference type="GO" id="GO:0005795">
    <property type="term" value="C:Golgi stack"/>
    <property type="evidence" value="ECO:0007669"/>
    <property type="project" value="TreeGrafter"/>
</dbReference>
<comment type="subcellular location">
    <subcellularLocation>
        <location evidence="4">Cytoplasm</location>
    </subcellularLocation>
</comment>
<evidence type="ECO:0000313" key="6">
    <source>
        <dbReference type="Proteomes" id="UP000663844"/>
    </source>
</evidence>
<keyword evidence="3 4" id="KW-0067">ATP-binding</keyword>
<evidence type="ECO:0000256" key="2">
    <source>
        <dbReference type="ARBA" id="ARBA00022741"/>
    </source>
</evidence>
<dbReference type="InterPro" id="IPR029067">
    <property type="entry name" value="CDC48_domain_2-like_sf"/>
</dbReference>
<gene>
    <name evidence="5" type="ORF">OXD698_LOCUS51408</name>
</gene>
<dbReference type="AlphaFoldDB" id="A0A820P6S9"/>
<keyword evidence="4" id="KW-0378">Hydrolase</keyword>
<dbReference type="EC" id="3.6.4.6" evidence="4"/>
<protein>
    <recommendedName>
        <fullName evidence="4">Vesicle-fusing ATPase</fullName>
        <ecNumber evidence="4">3.6.4.6</ecNumber>
    </recommendedName>
</protein>
<keyword evidence="4" id="KW-0813">Transport</keyword>
<feature type="non-terminal residue" evidence="5">
    <location>
        <position position="1"/>
    </location>
</feature>
<dbReference type="GO" id="GO:0006891">
    <property type="term" value="P:intra-Golgi vesicle-mediated transport"/>
    <property type="evidence" value="ECO:0007669"/>
    <property type="project" value="TreeGrafter"/>
</dbReference>
<keyword evidence="4" id="KW-0653">Protein transport</keyword>
<keyword evidence="4" id="KW-0931">ER-Golgi transport</keyword>
<proteinExistence type="inferred from homology"/>
<dbReference type="GO" id="GO:0035494">
    <property type="term" value="P:SNARE complex disassembly"/>
    <property type="evidence" value="ECO:0007669"/>
    <property type="project" value="InterPro"/>
</dbReference>
<evidence type="ECO:0000256" key="4">
    <source>
        <dbReference type="RuleBase" id="RU367045"/>
    </source>
</evidence>
<dbReference type="InterPro" id="IPR039812">
    <property type="entry name" value="Vesicle-fus_ATPase"/>
</dbReference>
<feature type="non-terminal residue" evidence="5">
    <location>
        <position position="123"/>
    </location>
</feature>
<name>A0A820P6S9_9BILA</name>
<dbReference type="EMBL" id="CAJOAZ010026323">
    <property type="protein sequence ID" value="CAF4400191.1"/>
    <property type="molecule type" value="Genomic_DNA"/>
</dbReference>
<keyword evidence="4" id="KW-0479">Metal-binding</keyword>
<keyword evidence="4" id="KW-0963">Cytoplasm</keyword>
<evidence type="ECO:0000256" key="1">
    <source>
        <dbReference type="ARBA" id="ARBA00006914"/>
    </source>
</evidence>
<dbReference type="Gene3D" id="3.10.330.10">
    <property type="match status" value="1"/>
</dbReference>
<dbReference type="GO" id="GO:0046872">
    <property type="term" value="F:metal ion binding"/>
    <property type="evidence" value="ECO:0007669"/>
    <property type="project" value="UniProtKB-UniRule"/>
</dbReference>
<comment type="catalytic activity">
    <reaction evidence="4">
        <text>ATP + H2O = ADP + phosphate + H(+)</text>
        <dbReference type="Rhea" id="RHEA:13065"/>
        <dbReference type="ChEBI" id="CHEBI:15377"/>
        <dbReference type="ChEBI" id="CHEBI:15378"/>
        <dbReference type="ChEBI" id="CHEBI:30616"/>
        <dbReference type="ChEBI" id="CHEBI:43474"/>
        <dbReference type="ChEBI" id="CHEBI:456216"/>
        <dbReference type="EC" id="3.6.4.6"/>
    </reaction>
</comment>
<dbReference type="GO" id="GO:0005524">
    <property type="term" value="F:ATP binding"/>
    <property type="evidence" value="ECO:0007669"/>
    <property type="project" value="UniProtKB-UniRule"/>
</dbReference>
<comment type="function">
    <text evidence="4">Required for vesicle-mediated transport. Catalyzes the fusion of transport vesicles within the Golgi cisternae. Is also required for transport from the endoplasmic reticulum to the Golgi stack. Seems to function as a fusion protein required for the delivery of cargo proteins to all compartments of the Golgi stack independent of vesicle origin.</text>
</comment>
<dbReference type="GO" id="GO:0043001">
    <property type="term" value="P:Golgi to plasma membrane protein transport"/>
    <property type="evidence" value="ECO:0007669"/>
    <property type="project" value="TreeGrafter"/>
</dbReference>
<dbReference type="PANTHER" id="PTHR23078:SF3">
    <property type="entry name" value="VESICLE-FUSING ATPASE"/>
    <property type="match status" value="1"/>
</dbReference>
<accession>A0A820P6S9</accession>
<dbReference type="GO" id="GO:0016887">
    <property type="term" value="F:ATP hydrolysis activity"/>
    <property type="evidence" value="ECO:0007669"/>
    <property type="project" value="InterPro"/>
</dbReference>
<comment type="caution">
    <text evidence="5">The sequence shown here is derived from an EMBL/GenBank/DDBJ whole genome shotgun (WGS) entry which is preliminary data.</text>
</comment>
<keyword evidence="2 4" id="KW-0547">Nucleotide-binding</keyword>
<dbReference type="SUPFAM" id="SSF54585">
    <property type="entry name" value="Cdc48 domain 2-like"/>
    <property type="match status" value="1"/>
</dbReference>
<evidence type="ECO:0000256" key="3">
    <source>
        <dbReference type="ARBA" id="ARBA00022840"/>
    </source>
</evidence>
<evidence type="ECO:0000313" key="5">
    <source>
        <dbReference type="EMBL" id="CAF4400191.1"/>
    </source>
</evidence>
<organism evidence="5 6">
    <name type="scientific">Adineta steineri</name>
    <dbReference type="NCBI Taxonomy" id="433720"/>
    <lineage>
        <taxon>Eukaryota</taxon>
        <taxon>Metazoa</taxon>
        <taxon>Spiralia</taxon>
        <taxon>Gnathifera</taxon>
        <taxon>Rotifera</taxon>
        <taxon>Eurotatoria</taxon>
        <taxon>Bdelloidea</taxon>
        <taxon>Adinetida</taxon>
        <taxon>Adinetidae</taxon>
        <taxon>Adineta</taxon>
    </lineage>
</organism>
<sequence>FSDHAFSVGQCLPFQFMDKKTLTIVVRDIEACDLSAAARGQNTKARKIQVGVTLPNTMVSFERAEGSPINLSGKSRGKPQFVSIINPEFNFNAMGIGGLDTEFNAIFRRAFASRVFPPEIVYQ</sequence>